<organism evidence="6 7">
    <name type="scientific">Clitoria ternatea</name>
    <name type="common">Butterfly pea</name>
    <dbReference type="NCBI Taxonomy" id="43366"/>
    <lineage>
        <taxon>Eukaryota</taxon>
        <taxon>Viridiplantae</taxon>
        <taxon>Streptophyta</taxon>
        <taxon>Embryophyta</taxon>
        <taxon>Tracheophyta</taxon>
        <taxon>Spermatophyta</taxon>
        <taxon>Magnoliopsida</taxon>
        <taxon>eudicotyledons</taxon>
        <taxon>Gunneridae</taxon>
        <taxon>Pentapetalae</taxon>
        <taxon>rosids</taxon>
        <taxon>fabids</taxon>
        <taxon>Fabales</taxon>
        <taxon>Fabaceae</taxon>
        <taxon>Papilionoideae</taxon>
        <taxon>50 kb inversion clade</taxon>
        <taxon>NPAAA clade</taxon>
        <taxon>indigoferoid/millettioid clade</taxon>
        <taxon>Phaseoleae</taxon>
        <taxon>Clitoria</taxon>
    </lineage>
</organism>
<evidence type="ECO:0000313" key="7">
    <source>
        <dbReference type="Proteomes" id="UP001359559"/>
    </source>
</evidence>
<protein>
    <recommendedName>
        <fullName evidence="5">CRC domain-containing protein</fullName>
    </recommendedName>
</protein>
<feature type="region of interest" description="Disordered" evidence="4">
    <location>
        <begin position="14"/>
        <end position="65"/>
    </location>
</feature>
<dbReference type="GO" id="GO:0005634">
    <property type="term" value="C:nucleus"/>
    <property type="evidence" value="ECO:0007669"/>
    <property type="project" value="UniProtKB-SubCell"/>
</dbReference>
<reference evidence="6 7" key="1">
    <citation type="submission" date="2024-01" db="EMBL/GenBank/DDBJ databases">
        <title>The genomes of 5 underutilized Papilionoideae crops provide insights into root nodulation and disease resistance.</title>
        <authorList>
            <person name="Yuan L."/>
        </authorList>
    </citation>
    <scope>NUCLEOTIDE SEQUENCE [LARGE SCALE GENOMIC DNA]</scope>
    <source>
        <strain evidence="6">LY-2023</strain>
        <tissue evidence="6">Leaf</tissue>
    </source>
</reference>
<evidence type="ECO:0000256" key="4">
    <source>
        <dbReference type="SAM" id="MobiDB-lite"/>
    </source>
</evidence>
<feature type="compositionally biased region" description="Low complexity" evidence="4">
    <location>
        <begin position="20"/>
        <end position="41"/>
    </location>
</feature>
<comment type="caution">
    <text evidence="6">The sequence shown here is derived from an EMBL/GenBank/DDBJ whole genome shotgun (WGS) entry which is preliminary data.</text>
</comment>
<comment type="subcellular location">
    <subcellularLocation>
        <location evidence="1">Nucleus</location>
    </subcellularLocation>
</comment>
<dbReference type="InterPro" id="IPR028307">
    <property type="entry name" value="Lin-54_fam"/>
</dbReference>
<feature type="domain" description="CRC" evidence="5">
    <location>
        <begin position="131"/>
        <end position="206"/>
    </location>
</feature>
<gene>
    <name evidence="6" type="ORF">RJT34_04482</name>
</gene>
<accession>A0AAN9Q2P5</accession>
<comment type="similarity">
    <text evidence="2">Belongs to the lin-54 family.</text>
</comment>
<keyword evidence="7" id="KW-1185">Reference proteome</keyword>
<keyword evidence="3" id="KW-0539">Nucleus</keyword>
<dbReference type="Pfam" id="PF03638">
    <property type="entry name" value="TCR"/>
    <property type="match status" value="1"/>
</dbReference>
<evidence type="ECO:0000313" key="6">
    <source>
        <dbReference type="EMBL" id="KAK7319757.1"/>
    </source>
</evidence>
<evidence type="ECO:0000256" key="1">
    <source>
        <dbReference type="ARBA" id="ARBA00004123"/>
    </source>
</evidence>
<evidence type="ECO:0000259" key="5">
    <source>
        <dbReference type="PROSITE" id="PS51634"/>
    </source>
</evidence>
<proteinExistence type="inferred from homology"/>
<dbReference type="AlphaFoldDB" id="A0AAN9Q2P5"/>
<dbReference type="GO" id="GO:0006355">
    <property type="term" value="P:regulation of DNA-templated transcription"/>
    <property type="evidence" value="ECO:0007669"/>
    <property type="project" value="TreeGrafter"/>
</dbReference>
<dbReference type="Proteomes" id="UP001359559">
    <property type="component" value="Unassembled WGS sequence"/>
</dbReference>
<dbReference type="PANTHER" id="PTHR12446">
    <property type="entry name" value="TESMIN/TSO1-RELATED"/>
    <property type="match status" value="1"/>
</dbReference>
<evidence type="ECO:0000256" key="2">
    <source>
        <dbReference type="ARBA" id="ARBA00007267"/>
    </source>
</evidence>
<sequence>MDSQSYVVFSVNSTMDSSKKPISSSQPTSSSEPTSPSQSLPSSPPDSPILDVVDPQPPSEILSSSSATNVVRGYQHVGFFGSLVLNVWRIGGIFAGLGMFHLNKLCQEGKASKFKLHFGNVDGQSDGKKGKTERCTCESNACMKLACECFAAKEYCTEACTCQCRINRPNYRDDDAAVGDTVTKEKNRGKDLNVATPLALVLHTMI</sequence>
<dbReference type="InterPro" id="IPR005172">
    <property type="entry name" value="CRC"/>
</dbReference>
<dbReference type="InterPro" id="IPR033467">
    <property type="entry name" value="Tesmin/TSO1-like_CXC"/>
</dbReference>
<name>A0AAN9Q2P5_CLITE</name>
<dbReference type="EMBL" id="JAYKXN010000001">
    <property type="protein sequence ID" value="KAK7319757.1"/>
    <property type="molecule type" value="Genomic_DNA"/>
</dbReference>
<dbReference type="SMART" id="SM01114">
    <property type="entry name" value="CXC"/>
    <property type="match status" value="1"/>
</dbReference>
<evidence type="ECO:0000256" key="3">
    <source>
        <dbReference type="ARBA" id="ARBA00023242"/>
    </source>
</evidence>
<dbReference type="PROSITE" id="PS51634">
    <property type="entry name" value="CRC"/>
    <property type="match status" value="1"/>
</dbReference>
<dbReference type="PANTHER" id="PTHR12446:SF34">
    <property type="entry name" value="PROTEIN LIN-54 HOMOLOG"/>
    <property type="match status" value="1"/>
</dbReference>